<organism evidence="1">
    <name type="scientific">Candidatus Moduliflexus flocculans</name>
    <dbReference type="NCBI Taxonomy" id="1499966"/>
    <lineage>
        <taxon>Bacteria</taxon>
        <taxon>Candidatus Moduliflexota</taxon>
        <taxon>Candidatus Moduliflexia</taxon>
        <taxon>Candidatus Moduliflexales</taxon>
        <taxon>Candidatus Moduliflexaceae</taxon>
    </lineage>
</organism>
<keyword evidence="2" id="KW-1185">Reference proteome</keyword>
<protein>
    <submittedName>
        <fullName evidence="1">Uncharacterized protein</fullName>
    </submittedName>
</protein>
<evidence type="ECO:0000313" key="1">
    <source>
        <dbReference type="EMBL" id="GAK49944.1"/>
    </source>
</evidence>
<dbReference type="EMBL" id="DF820455">
    <property type="protein sequence ID" value="GAK49944.1"/>
    <property type="molecule type" value="Genomic_DNA"/>
</dbReference>
<dbReference type="Proteomes" id="UP000030700">
    <property type="component" value="Unassembled WGS sequence"/>
</dbReference>
<name>A0A0S6VRF7_9BACT</name>
<dbReference type="AlphaFoldDB" id="A0A0S6VRF7"/>
<proteinExistence type="predicted"/>
<accession>A0A0S6VRF7</accession>
<reference evidence="1" key="1">
    <citation type="journal article" date="2015" name="PeerJ">
        <title>First genomic representation of candidate bacterial phylum KSB3 points to enhanced environmental sensing as a trigger of wastewater bulking.</title>
        <authorList>
            <person name="Sekiguchi Y."/>
            <person name="Ohashi A."/>
            <person name="Parks D.H."/>
            <person name="Yamauchi T."/>
            <person name="Tyson G.W."/>
            <person name="Hugenholtz P."/>
        </authorList>
    </citation>
    <scope>NUCLEOTIDE SEQUENCE [LARGE SCALE GENOMIC DNA]</scope>
</reference>
<evidence type="ECO:0000313" key="2">
    <source>
        <dbReference type="Proteomes" id="UP000030700"/>
    </source>
</evidence>
<dbReference type="HOGENOM" id="CLU_2354093_0_0_0"/>
<sequence>MVEARGIEPRSEALQLPASTCVVYVLVSRGYAPIDKIIPALAQLRIRRLFPRIIGDYPVLMTFALPHRQEQFERRLVIGSRLSFAQAYAAIARGAV</sequence>
<gene>
    <name evidence="1" type="ORF">U14_01169</name>
</gene>